<evidence type="ECO:0000259" key="2">
    <source>
        <dbReference type="Pfam" id="PF07883"/>
    </source>
</evidence>
<dbReference type="OrthoDB" id="9791297at2"/>
<gene>
    <name evidence="3" type="ordered locus">Geob_1119</name>
</gene>
<accession>B9M369</accession>
<evidence type="ECO:0000313" key="4">
    <source>
        <dbReference type="Proteomes" id="UP000007721"/>
    </source>
</evidence>
<dbReference type="Proteomes" id="UP000007721">
    <property type="component" value="Chromosome"/>
</dbReference>
<organism evidence="3 4">
    <name type="scientific">Geotalea daltonii (strain DSM 22248 / JCM 15807 / FRC-32)</name>
    <name type="common">Geobacter daltonii</name>
    <dbReference type="NCBI Taxonomy" id="316067"/>
    <lineage>
        <taxon>Bacteria</taxon>
        <taxon>Pseudomonadati</taxon>
        <taxon>Thermodesulfobacteriota</taxon>
        <taxon>Desulfuromonadia</taxon>
        <taxon>Geobacterales</taxon>
        <taxon>Geobacteraceae</taxon>
        <taxon>Geotalea</taxon>
    </lineage>
</organism>
<dbReference type="HOGENOM" id="CLU_161240_1_0_7"/>
<dbReference type="STRING" id="316067.Geob_1119"/>
<dbReference type="InterPro" id="IPR011051">
    <property type="entry name" value="RmlC_Cupin_sf"/>
</dbReference>
<keyword evidence="4" id="KW-1185">Reference proteome</keyword>
<evidence type="ECO:0000256" key="1">
    <source>
        <dbReference type="ARBA" id="ARBA00022723"/>
    </source>
</evidence>
<dbReference type="GO" id="GO:0046872">
    <property type="term" value="F:metal ion binding"/>
    <property type="evidence" value="ECO:0007669"/>
    <property type="project" value="UniProtKB-KW"/>
</dbReference>
<evidence type="ECO:0000313" key="3">
    <source>
        <dbReference type="EMBL" id="ACM19479.1"/>
    </source>
</evidence>
<dbReference type="EMBL" id="CP001390">
    <property type="protein sequence ID" value="ACM19479.1"/>
    <property type="molecule type" value="Genomic_DNA"/>
</dbReference>
<dbReference type="InterPro" id="IPR051610">
    <property type="entry name" value="GPI/OXD"/>
</dbReference>
<dbReference type="InterPro" id="IPR013096">
    <property type="entry name" value="Cupin_2"/>
</dbReference>
<dbReference type="InterPro" id="IPR014710">
    <property type="entry name" value="RmlC-like_jellyroll"/>
</dbReference>
<dbReference type="Pfam" id="PF07883">
    <property type="entry name" value="Cupin_2"/>
    <property type="match status" value="1"/>
</dbReference>
<dbReference type="PANTHER" id="PTHR35848">
    <property type="entry name" value="OXALATE-BINDING PROTEIN"/>
    <property type="match status" value="1"/>
</dbReference>
<dbReference type="RefSeq" id="WP_012646208.1">
    <property type="nucleotide sequence ID" value="NC_011979.1"/>
</dbReference>
<dbReference type="PANTHER" id="PTHR35848:SF6">
    <property type="entry name" value="CUPIN TYPE-2 DOMAIN-CONTAINING PROTEIN"/>
    <property type="match status" value="1"/>
</dbReference>
<reference evidence="3 4" key="1">
    <citation type="submission" date="2009-01" db="EMBL/GenBank/DDBJ databases">
        <title>Complete sequence of Geobacter sp. FRC-32.</title>
        <authorList>
            <consortium name="US DOE Joint Genome Institute"/>
            <person name="Lucas S."/>
            <person name="Copeland A."/>
            <person name="Lapidus A."/>
            <person name="Glavina del Rio T."/>
            <person name="Dalin E."/>
            <person name="Tice H."/>
            <person name="Bruce D."/>
            <person name="Goodwin L."/>
            <person name="Pitluck S."/>
            <person name="Saunders E."/>
            <person name="Brettin T."/>
            <person name="Detter J.C."/>
            <person name="Han C."/>
            <person name="Larimer F."/>
            <person name="Land M."/>
            <person name="Hauser L."/>
            <person name="Kyrpides N."/>
            <person name="Ovchinnikova G."/>
            <person name="Kostka J."/>
            <person name="Richardson P."/>
        </authorList>
    </citation>
    <scope>NUCLEOTIDE SEQUENCE [LARGE SCALE GENOMIC DNA]</scope>
    <source>
        <strain evidence="4">DSM 22248 / JCM 15807 / FRC-32</strain>
    </source>
</reference>
<dbReference type="AlphaFoldDB" id="B9M369"/>
<protein>
    <submittedName>
        <fullName evidence="3">Cupin superfamily barrel domain protein</fullName>
    </submittedName>
</protein>
<dbReference type="KEGG" id="geo:Geob_1119"/>
<proteinExistence type="predicted"/>
<dbReference type="eggNOG" id="COG1917">
    <property type="taxonomic scope" value="Bacteria"/>
</dbReference>
<dbReference type="SUPFAM" id="SSF51182">
    <property type="entry name" value="RmlC-like cupins"/>
    <property type="match status" value="1"/>
</dbReference>
<name>B9M369_GEODF</name>
<sequence>MNWKNVDSNALAENLHPKHDKYFLKDLVVKADSGLLSVHRGRIEPGGEIFVHTHEVESETFYILSGRLECTMGDEKIAYAAGNCGFAPPGIPHGLRNTGDVPAELIAIFTPPLK</sequence>
<dbReference type="Gene3D" id="2.60.120.10">
    <property type="entry name" value="Jelly Rolls"/>
    <property type="match status" value="1"/>
</dbReference>
<feature type="domain" description="Cupin type-2" evidence="2">
    <location>
        <begin position="42"/>
        <end position="109"/>
    </location>
</feature>
<keyword evidence="1" id="KW-0479">Metal-binding</keyword>